<gene>
    <name evidence="1" type="ORF">LSTR_LSTR006624</name>
</gene>
<keyword evidence="2" id="KW-1185">Reference proteome</keyword>
<dbReference type="AlphaFoldDB" id="A0A482X9Q3"/>
<proteinExistence type="predicted"/>
<dbReference type="OrthoDB" id="6627155at2759"/>
<accession>A0A482X9Q3</accession>
<organism evidence="1 2">
    <name type="scientific">Laodelphax striatellus</name>
    <name type="common">Small brown planthopper</name>
    <name type="synonym">Delphax striatella</name>
    <dbReference type="NCBI Taxonomy" id="195883"/>
    <lineage>
        <taxon>Eukaryota</taxon>
        <taxon>Metazoa</taxon>
        <taxon>Ecdysozoa</taxon>
        <taxon>Arthropoda</taxon>
        <taxon>Hexapoda</taxon>
        <taxon>Insecta</taxon>
        <taxon>Pterygota</taxon>
        <taxon>Neoptera</taxon>
        <taxon>Paraneoptera</taxon>
        <taxon>Hemiptera</taxon>
        <taxon>Auchenorrhyncha</taxon>
        <taxon>Fulgoroidea</taxon>
        <taxon>Delphacidae</taxon>
        <taxon>Criomorphinae</taxon>
        <taxon>Laodelphax</taxon>
    </lineage>
</organism>
<comment type="caution">
    <text evidence="1">The sequence shown here is derived from an EMBL/GenBank/DDBJ whole genome shotgun (WGS) entry which is preliminary data.</text>
</comment>
<protein>
    <submittedName>
        <fullName evidence="1">Uncharacterized protein</fullName>
    </submittedName>
</protein>
<dbReference type="InParanoid" id="A0A482X9Q3"/>
<evidence type="ECO:0000313" key="2">
    <source>
        <dbReference type="Proteomes" id="UP000291343"/>
    </source>
</evidence>
<evidence type="ECO:0000313" key="1">
    <source>
        <dbReference type="EMBL" id="RZF42031.1"/>
    </source>
</evidence>
<dbReference type="EMBL" id="QKKF02015641">
    <property type="protein sequence ID" value="RZF42031.1"/>
    <property type="molecule type" value="Genomic_DNA"/>
</dbReference>
<reference evidence="1 2" key="1">
    <citation type="journal article" date="2017" name="Gigascience">
        <title>Genome sequence of the small brown planthopper, Laodelphax striatellus.</title>
        <authorList>
            <person name="Zhu J."/>
            <person name="Jiang F."/>
            <person name="Wang X."/>
            <person name="Yang P."/>
            <person name="Bao Y."/>
            <person name="Zhao W."/>
            <person name="Wang W."/>
            <person name="Lu H."/>
            <person name="Wang Q."/>
            <person name="Cui N."/>
            <person name="Li J."/>
            <person name="Chen X."/>
            <person name="Luo L."/>
            <person name="Yu J."/>
            <person name="Kang L."/>
            <person name="Cui F."/>
        </authorList>
    </citation>
    <scope>NUCLEOTIDE SEQUENCE [LARGE SCALE GENOMIC DNA]</scope>
    <source>
        <strain evidence="1">Lst14</strain>
    </source>
</reference>
<name>A0A482X9Q3_LAOST</name>
<sequence>MFNCSRHKPKNLPNMPKCDHKGNKTFRCKNLKIGDVKDFHDNFYKSVEKPTQDAYILKYIGISQPARRRSVKEDSSKKGISVNYFIKVKNASDFKFQVCQKTFLGVLNISKDRVQRIARNHLNTGEMPREKRGGDRITHRFKAKNTVKY</sequence>
<dbReference type="Proteomes" id="UP000291343">
    <property type="component" value="Unassembled WGS sequence"/>
</dbReference>